<dbReference type="PANTHER" id="PTHR30344:SF1">
    <property type="entry name" value="6-PHOSPHOGLUCONOLACTONASE"/>
    <property type="match status" value="1"/>
</dbReference>
<evidence type="ECO:0000313" key="5">
    <source>
        <dbReference type="Proteomes" id="UP000257479"/>
    </source>
</evidence>
<keyword evidence="4" id="KW-1185">Reference proteome</keyword>
<dbReference type="Pfam" id="PF10282">
    <property type="entry name" value="Lactonase"/>
    <property type="match status" value="2"/>
</dbReference>
<sequence length="404" mass="41850">MRFWLGGYGADMGGEAAGIGELRAGEVIDHLAGGPLAFAGTAAAASSPSWLSAHPRLDVVYAALEGQGAVQAFRRTSERGFARLGDPVPAGDLVCHVAVDPDGTRLIASCWGDGRVVAMGLDAAGRPHTPEIAASAGDPFSSGDPFAVAGESVGRAPAHPTVDAIDLAAAARALREAAGAEFAHLVPDYAEPEASVEPAVVVEVDPEVRVSRAHHATFLPRGLVATTDMGFDLVRFWRPSGSRLRPVGEVVLPRGSGPRHAVWHPSGHLYVVTELSAELFALAPDASGAWRIVAGLSLGAPAGDLAAGIVLSRDAERVYLGLRGSDTIATVRVAGTGTDLTPLALVESGVSWPRDHTVQRDTLLVAGERSGSIASLALDLRTGVPGRVRHRTEAPNPTRILVAR</sequence>
<name>A0A0F0LRY2_9MICO</name>
<dbReference type="InterPro" id="IPR015943">
    <property type="entry name" value="WD40/YVTN_repeat-like_dom_sf"/>
</dbReference>
<dbReference type="EMBL" id="DMNG01000016">
    <property type="protein sequence ID" value="HAN23170.1"/>
    <property type="molecule type" value="Genomic_DNA"/>
</dbReference>
<dbReference type="OrthoDB" id="9790815at2"/>
<dbReference type="SUPFAM" id="SSF51004">
    <property type="entry name" value="C-terminal (heme d1) domain of cytochrome cd1-nitrite reductase"/>
    <property type="match status" value="1"/>
</dbReference>
<dbReference type="InterPro" id="IPR019405">
    <property type="entry name" value="Lactonase_7-beta_prop"/>
</dbReference>
<dbReference type="Proteomes" id="UP000033451">
    <property type="component" value="Unassembled WGS sequence"/>
</dbReference>
<gene>
    <name evidence="3" type="primary">pgl_2</name>
    <name evidence="2" type="ORF">DCP95_01175</name>
    <name evidence="3" type="ORF">RR49_02044</name>
</gene>
<dbReference type="PATRIC" id="fig|400772.4.peg.2058"/>
<dbReference type="STRING" id="400772.RR49_02044"/>
<reference evidence="2 5" key="2">
    <citation type="journal article" date="2018" name="Nat. Biotechnol.">
        <title>A standardized bacterial taxonomy based on genome phylogeny substantially revises the tree of life.</title>
        <authorList>
            <person name="Parks D.H."/>
            <person name="Chuvochina M."/>
            <person name="Waite D.W."/>
            <person name="Rinke C."/>
            <person name="Skarshewski A."/>
            <person name="Chaumeil P.A."/>
            <person name="Hugenholtz P."/>
        </authorList>
    </citation>
    <scope>NUCLEOTIDE SEQUENCE [LARGE SCALE GENOMIC DNA]</scope>
    <source>
        <strain evidence="2">UBA9152</strain>
    </source>
</reference>
<evidence type="ECO:0000313" key="3">
    <source>
        <dbReference type="EMBL" id="KJL35997.1"/>
    </source>
</evidence>
<dbReference type="EC" id="3.1.1.31" evidence="3"/>
<accession>A0A0F0LRY2</accession>
<evidence type="ECO:0000256" key="1">
    <source>
        <dbReference type="ARBA" id="ARBA00005564"/>
    </source>
</evidence>
<organism evidence="3 4">
    <name type="scientific">Microbacterium ginsengisoli</name>
    <dbReference type="NCBI Taxonomy" id="400772"/>
    <lineage>
        <taxon>Bacteria</taxon>
        <taxon>Bacillati</taxon>
        <taxon>Actinomycetota</taxon>
        <taxon>Actinomycetes</taxon>
        <taxon>Micrococcales</taxon>
        <taxon>Microbacteriaceae</taxon>
        <taxon>Microbacterium</taxon>
    </lineage>
</organism>
<comment type="caution">
    <text evidence="3">The sequence shown here is derived from an EMBL/GenBank/DDBJ whole genome shotgun (WGS) entry which is preliminary data.</text>
</comment>
<dbReference type="GO" id="GO:0017057">
    <property type="term" value="F:6-phosphogluconolactonase activity"/>
    <property type="evidence" value="ECO:0007669"/>
    <property type="project" value="UniProtKB-EC"/>
</dbReference>
<comment type="similarity">
    <text evidence="1">Belongs to the cycloisomerase 2 family.</text>
</comment>
<dbReference type="EMBL" id="JYIY01000076">
    <property type="protein sequence ID" value="KJL35997.1"/>
    <property type="molecule type" value="Genomic_DNA"/>
</dbReference>
<dbReference type="Proteomes" id="UP000257479">
    <property type="component" value="Unassembled WGS sequence"/>
</dbReference>
<dbReference type="InterPro" id="IPR050282">
    <property type="entry name" value="Cycloisomerase_2"/>
</dbReference>
<protein>
    <submittedName>
        <fullName evidence="2">3-carboxymuconate cyclase</fullName>
    </submittedName>
    <submittedName>
        <fullName evidence="3">6-phosphogluconolactonase</fullName>
        <ecNumber evidence="3">3.1.1.31</ecNumber>
    </submittedName>
</protein>
<evidence type="ECO:0000313" key="2">
    <source>
        <dbReference type="EMBL" id="HAN23170.1"/>
    </source>
</evidence>
<dbReference type="InterPro" id="IPR011048">
    <property type="entry name" value="Haem_d1_sf"/>
</dbReference>
<evidence type="ECO:0000313" key="4">
    <source>
        <dbReference type="Proteomes" id="UP000033451"/>
    </source>
</evidence>
<dbReference type="RefSeq" id="WP_045247954.1">
    <property type="nucleotide sequence ID" value="NZ_JYIY01000076.1"/>
</dbReference>
<reference evidence="3 4" key="1">
    <citation type="submission" date="2015-02" db="EMBL/GenBank/DDBJ databases">
        <title>Draft genome sequences of ten Microbacterium spp. with emphasis on heavy metal contaminated environments.</title>
        <authorList>
            <person name="Corretto E."/>
        </authorList>
    </citation>
    <scope>NUCLEOTIDE SEQUENCE [LARGE SCALE GENOMIC DNA]</scope>
    <source>
        <strain evidence="3 4">DSM 18659</strain>
    </source>
</reference>
<dbReference type="Gene3D" id="2.130.10.10">
    <property type="entry name" value="YVTN repeat-like/Quinoprotein amine dehydrogenase"/>
    <property type="match status" value="2"/>
</dbReference>
<dbReference type="AlphaFoldDB" id="A0A0F0LRY2"/>
<keyword evidence="3" id="KW-0378">Hydrolase</keyword>
<proteinExistence type="inferred from homology"/>
<dbReference type="PANTHER" id="PTHR30344">
    <property type="entry name" value="6-PHOSPHOGLUCONOLACTONASE-RELATED"/>
    <property type="match status" value="1"/>
</dbReference>